<protein>
    <submittedName>
        <fullName evidence="1">Uncharacterized protein</fullName>
    </submittedName>
</protein>
<reference evidence="1 2" key="1">
    <citation type="submission" date="2016-04" db="EMBL/GenBank/DDBJ databases">
        <title>First whole genome shotgun sequence of the bacterium Enteractinococcus sp. strain UASWS1574.</title>
        <authorList>
            <person name="Crovadore J."/>
            <person name="Chablais R."/>
            <person name="Lefort F."/>
        </authorList>
    </citation>
    <scope>NUCLEOTIDE SEQUENCE [LARGE SCALE GENOMIC DNA]</scope>
    <source>
        <strain evidence="1 2">UASWS1574</strain>
    </source>
</reference>
<proteinExistence type="predicted"/>
<dbReference type="EMBL" id="LXEY01000022">
    <property type="protein sequence ID" value="OAV59245.1"/>
    <property type="molecule type" value="Genomic_DNA"/>
</dbReference>
<accession>A0A1B7LW67</accession>
<organism evidence="1 2">
    <name type="scientific">Enteractinococcus helveticum</name>
    <dbReference type="NCBI Taxonomy" id="1837282"/>
    <lineage>
        <taxon>Bacteria</taxon>
        <taxon>Bacillati</taxon>
        <taxon>Actinomycetota</taxon>
        <taxon>Actinomycetes</taxon>
        <taxon>Micrococcales</taxon>
        <taxon>Micrococcaceae</taxon>
    </lineage>
</organism>
<evidence type="ECO:0000313" key="2">
    <source>
        <dbReference type="Proteomes" id="UP000078292"/>
    </source>
</evidence>
<dbReference type="Proteomes" id="UP000078292">
    <property type="component" value="Unassembled WGS sequence"/>
</dbReference>
<keyword evidence="2" id="KW-1185">Reference proteome</keyword>
<dbReference type="AlphaFoldDB" id="A0A1B7LW67"/>
<gene>
    <name evidence="1" type="ORF">A6F49_15345</name>
</gene>
<sequence>MLNPRTDARSIENPASASNIAEHLLAAPRTVIAAEFTLALSLKPRFYQRNLQPCNGPHRVKLLAETRTGIWNMTGAGFSLNESRLRGHWYAQRPYFLTELRCQMTRDRVGADIGALELEGLVTNPHKLAQVTSQ</sequence>
<name>A0A1B7LW67_9MICC</name>
<comment type="caution">
    <text evidence="1">The sequence shown here is derived from an EMBL/GenBank/DDBJ whole genome shotgun (WGS) entry which is preliminary data.</text>
</comment>
<evidence type="ECO:0000313" key="1">
    <source>
        <dbReference type="EMBL" id="OAV59245.1"/>
    </source>
</evidence>